<reference evidence="1" key="1">
    <citation type="submission" date="2014-11" db="EMBL/GenBank/DDBJ databases">
        <authorList>
            <person name="Amaro Gonzalez C."/>
        </authorList>
    </citation>
    <scope>NUCLEOTIDE SEQUENCE</scope>
</reference>
<sequence length="12" mass="1557">MHRHLLQTHKKK</sequence>
<proteinExistence type="predicted"/>
<organism evidence="1">
    <name type="scientific">Anguilla anguilla</name>
    <name type="common">European freshwater eel</name>
    <name type="synonym">Muraena anguilla</name>
    <dbReference type="NCBI Taxonomy" id="7936"/>
    <lineage>
        <taxon>Eukaryota</taxon>
        <taxon>Metazoa</taxon>
        <taxon>Chordata</taxon>
        <taxon>Craniata</taxon>
        <taxon>Vertebrata</taxon>
        <taxon>Euteleostomi</taxon>
        <taxon>Actinopterygii</taxon>
        <taxon>Neopterygii</taxon>
        <taxon>Teleostei</taxon>
        <taxon>Anguilliformes</taxon>
        <taxon>Anguillidae</taxon>
        <taxon>Anguilla</taxon>
    </lineage>
</organism>
<name>A0A0E9RVK8_ANGAN</name>
<dbReference type="EMBL" id="GBXM01075755">
    <property type="protein sequence ID" value="JAH32822.1"/>
    <property type="molecule type" value="Transcribed_RNA"/>
</dbReference>
<accession>A0A0E9RVK8</accession>
<evidence type="ECO:0000313" key="1">
    <source>
        <dbReference type="EMBL" id="JAH32822.1"/>
    </source>
</evidence>
<reference evidence="1" key="2">
    <citation type="journal article" date="2015" name="Fish Shellfish Immunol.">
        <title>Early steps in the European eel (Anguilla anguilla)-Vibrio vulnificus interaction in the gills: Role of the RtxA13 toxin.</title>
        <authorList>
            <person name="Callol A."/>
            <person name="Pajuelo D."/>
            <person name="Ebbesson L."/>
            <person name="Teles M."/>
            <person name="MacKenzie S."/>
            <person name="Amaro C."/>
        </authorList>
    </citation>
    <scope>NUCLEOTIDE SEQUENCE</scope>
</reference>
<protein>
    <submittedName>
        <fullName evidence="1">Uncharacterized protein</fullName>
    </submittedName>
</protein>